<keyword evidence="3" id="KW-0418">Kinase</keyword>
<dbReference type="SMART" id="SM00220">
    <property type="entry name" value="S_TKc"/>
    <property type="match status" value="1"/>
</dbReference>
<evidence type="ECO:0000259" key="6">
    <source>
        <dbReference type="PROSITE" id="PS50011"/>
    </source>
</evidence>
<dbReference type="GO" id="GO:0005829">
    <property type="term" value="C:cytosol"/>
    <property type="evidence" value="ECO:0007669"/>
    <property type="project" value="TreeGrafter"/>
</dbReference>
<protein>
    <recommendedName>
        <fullName evidence="6">Protein kinase domain-containing protein</fullName>
    </recommendedName>
</protein>
<dbReference type="GO" id="GO:0010506">
    <property type="term" value="P:regulation of autophagy"/>
    <property type="evidence" value="ECO:0007669"/>
    <property type="project" value="InterPro"/>
</dbReference>
<name>A0A814U580_9BILA</name>
<evidence type="ECO:0000256" key="3">
    <source>
        <dbReference type="ARBA" id="ARBA00022777"/>
    </source>
</evidence>
<keyword evidence="1" id="KW-0808">Transferase</keyword>
<dbReference type="PROSITE" id="PS50011">
    <property type="entry name" value="PROTEIN_KINASE_DOM"/>
    <property type="match status" value="1"/>
</dbReference>
<dbReference type="GO" id="GO:0005524">
    <property type="term" value="F:ATP binding"/>
    <property type="evidence" value="ECO:0007669"/>
    <property type="project" value="UniProtKB-KW"/>
</dbReference>
<dbReference type="InterPro" id="IPR019406">
    <property type="entry name" value="APLF_PBZ"/>
</dbReference>
<dbReference type="AlphaFoldDB" id="A0A814U580"/>
<dbReference type="PANTHER" id="PTHR24348">
    <property type="entry name" value="SERINE/THREONINE-PROTEIN KINASE UNC-51-RELATED"/>
    <property type="match status" value="1"/>
</dbReference>
<dbReference type="PANTHER" id="PTHR24348:SF22">
    <property type="entry name" value="NON-SPECIFIC SERINE_THREONINE PROTEIN KINASE"/>
    <property type="match status" value="1"/>
</dbReference>
<dbReference type="Proteomes" id="UP000663889">
    <property type="component" value="Unassembled WGS sequence"/>
</dbReference>
<dbReference type="EMBL" id="CAJNOU010001221">
    <property type="protein sequence ID" value="CAF1171061.1"/>
    <property type="molecule type" value="Genomic_DNA"/>
</dbReference>
<dbReference type="Pfam" id="PF10283">
    <property type="entry name" value="zf-CCHH"/>
    <property type="match status" value="3"/>
</dbReference>
<dbReference type="PROSITE" id="PS00108">
    <property type="entry name" value="PROTEIN_KINASE_ST"/>
    <property type="match status" value="1"/>
</dbReference>
<comment type="caution">
    <text evidence="7">The sequence shown here is derived from an EMBL/GenBank/DDBJ whole genome shotgun (WGS) entry which is preliminary data.</text>
</comment>
<feature type="region of interest" description="Disordered" evidence="5">
    <location>
        <begin position="566"/>
        <end position="616"/>
    </location>
</feature>
<dbReference type="GO" id="GO:0016020">
    <property type="term" value="C:membrane"/>
    <property type="evidence" value="ECO:0007669"/>
    <property type="project" value="TreeGrafter"/>
</dbReference>
<feature type="compositionally biased region" description="Low complexity" evidence="5">
    <location>
        <begin position="579"/>
        <end position="599"/>
    </location>
</feature>
<keyword evidence="4" id="KW-0067">ATP-binding</keyword>
<organism evidence="7 8">
    <name type="scientific">Rotaria sordida</name>
    <dbReference type="NCBI Taxonomy" id="392033"/>
    <lineage>
        <taxon>Eukaryota</taxon>
        <taxon>Metazoa</taxon>
        <taxon>Spiralia</taxon>
        <taxon>Gnathifera</taxon>
        <taxon>Rotifera</taxon>
        <taxon>Eurotatoria</taxon>
        <taxon>Bdelloidea</taxon>
        <taxon>Philodinida</taxon>
        <taxon>Philodinidae</taxon>
        <taxon>Rotaria</taxon>
    </lineage>
</organism>
<sequence>MGLIHSKAKLDASEREQKLIMRLNADMEKQLAAQEEANKRQQQATFEQMVAMLLAVAQSKANETVTSDEKFEIQIENTTYEIIQFISRGGFGKIYKAKVRNTGRTVAIKILENTPDIQEEIKNEISFLRLIKRIPIDNHPVIEYRGSKLTEKNIFIAMEFAICDLYTFWKNKTFHETTEQITIFGMVIIVYVLRALAFLEKLNIIHGDIKPQNIVLVPTKQYFCIKLIDFGAAEKMYTQRAQLTVDVDKVHTIFFASPEFLRYDFKNRISRQLHKTSDVWAAGVMFYLLFCGEFPWNDENAYRHFCNDQHAEDVVVPASGGYRMIIELLLKKNPDERSSAKATLIQLKTHPVFGKIVESLHKSFCPVDDVCHMEVPDDVRQELVKLARPGHYTGGSVPPSGRPSAEKRRTCRYGQKCYKKDADHREKFTHPGDADYHVSEVSDNGFRENRKCHYGVYCYRKDADHREKFTHPGDADYHVSEVSDNGFRENRKCRYGVYCYRKDQDHRSKYSHPVNAEHGHMKKQQYAYETDYYRQQNSTQLDENITIKPSIISSIQSMVTLMEEFSSKGRPKSVQPNHLQSSSSSSYLQNSNLYTSNSQGASSNDHHSSSYQHSHM</sequence>
<evidence type="ECO:0000256" key="5">
    <source>
        <dbReference type="SAM" id="MobiDB-lite"/>
    </source>
</evidence>
<dbReference type="SUPFAM" id="SSF56112">
    <property type="entry name" value="Protein kinase-like (PK-like)"/>
    <property type="match status" value="1"/>
</dbReference>
<dbReference type="GO" id="GO:0000407">
    <property type="term" value="C:phagophore assembly site"/>
    <property type="evidence" value="ECO:0007669"/>
    <property type="project" value="TreeGrafter"/>
</dbReference>
<evidence type="ECO:0000256" key="1">
    <source>
        <dbReference type="ARBA" id="ARBA00022679"/>
    </source>
</evidence>
<dbReference type="Gene3D" id="1.10.510.10">
    <property type="entry name" value="Transferase(Phosphotransferase) domain 1"/>
    <property type="match status" value="1"/>
</dbReference>
<dbReference type="InterPro" id="IPR000719">
    <property type="entry name" value="Prot_kinase_dom"/>
</dbReference>
<evidence type="ECO:0000256" key="4">
    <source>
        <dbReference type="ARBA" id="ARBA00022840"/>
    </source>
</evidence>
<evidence type="ECO:0000313" key="8">
    <source>
        <dbReference type="Proteomes" id="UP000663889"/>
    </source>
</evidence>
<dbReference type="InterPro" id="IPR008271">
    <property type="entry name" value="Ser/Thr_kinase_AS"/>
</dbReference>
<evidence type="ECO:0000256" key="2">
    <source>
        <dbReference type="ARBA" id="ARBA00022741"/>
    </source>
</evidence>
<dbReference type="GO" id="GO:0005776">
    <property type="term" value="C:autophagosome"/>
    <property type="evidence" value="ECO:0007669"/>
    <property type="project" value="TreeGrafter"/>
</dbReference>
<dbReference type="CDD" id="cd14014">
    <property type="entry name" value="STKc_PknB_like"/>
    <property type="match status" value="1"/>
</dbReference>
<dbReference type="Pfam" id="PF00069">
    <property type="entry name" value="Pkinase"/>
    <property type="match status" value="1"/>
</dbReference>
<gene>
    <name evidence="7" type="ORF">SEV965_LOCUS19515</name>
</gene>
<dbReference type="InterPro" id="IPR045269">
    <property type="entry name" value="Atg1-like"/>
</dbReference>
<feature type="domain" description="Protein kinase" evidence="6">
    <location>
        <begin position="80"/>
        <end position="353"/>
    </location>
</feature>
<dbReference type="GO" id="GO:0000045">
    <property type="term" value="P:autophagosome assembly"/>
    <property type="evidence" value="ECO:0007669"/>
    <property type="project" value="TreeGrafter"/>
</dbReference>
<accession>A0A814U580</accession>
<proteinExistence type="predicted"/>
<evidence type="ECO:0000313" key="7">
    <source>
        <dbReference type="EMBL" id="CAF1171061.1"/>
    </source>
</evidence>
<dbReference type="GO" id="GO:0004674">
    <property type="term" value="F:protein serine/threonine kinase activity"/>
    <property type="evidence" value="ECO:0007669"/>
    <property type="project" value="InterPro"/>
</dbReference>
<dbReference type="InterPro" id="IPR011009">
    <property type="entry name" value="Kinase-like_dom_sf"/>
</dbReference>
<keyword evidence="2" id="KW-0547">Nucleotide-binding</keyword>
<reference evidence="7" key="1">
    <citation type="submission" date="2021-02" db="EMBL/GenBank/DDBJ databases">
        <authorList>
            <person name="Nowell W R."/>
        </authorList>
    </citation>
    <scope>NUCLEOTIDE SEQUENCE</scope>
</reference>